<gene>
    <name evidence="9" type="ORF">A3A71_02605</name>
</gene>
<evidence type="ECO:0000256" key="6">
    <source>
        <dbReference type="RuleBase" id="RU004006"/>
    </source>
</evidence>
<evidence type="ECO:0000256" key="7">
    <source>
        <dbReference type="RuleBase" id="RU004008"/>
    </source>
</evidence>
<evidence type="ECO:0000313" key="9">
    <source>
        <dbReference type="EMBL" id="OGD64912.1"/>
    </source>
</evidence>
<proteinExistence type="inferred from homology"/>
<dbReference type="InterPro" id="IPR001063">
    <property type="entry name" value="Ribosomal_uL22"/>
</dbReference>
<dbReference type="InterPro" id="IPR047867">
    <property type="entry name" value="Ribosomal_uL22_bac/org-type"/>
</dbReference>
<comment type="similarity">
    <text evidence="1 5">Belongs to the universal ribosomal protein uL22 family.</text>
</comment>
<organism evidence="9 10">
    <name type="scientific">Candidatus Berkelbacteria bacterium RIFCSPLOWO2_01_FULL_50_28</name>
    <dbReference type="NCBI Taxonomy" id="1797471"/>
    <lineage>
        <taxon>Bacteria</taxon>
        <taxon>Candidatus Berkelbacteria</taxon>
    </lineage>
</organism>
<feature type="compositionally biased region" description="Basic and acidic residues" evidence="8">
    <location>
        <begin position="127"/>
        <end position="142"/>
    </location>
</feature>
<dbReference type="GO" id="GO:0006412">
    <property type="term" value="P:translation"/>
    <property type="evidence" value="ECO:0007669"/>
    <property type="project" value="InterPro"/>
</dbReference>
<feature type="region of interest" description="Disordered" evidence="8">
    <location>
        <begin position="105"/>
        <end position="142"/>
    </location>
</feature>
<protein>
    <recommendedName>
        <fullName evidence="4 7">50S ribosomal protein L22</fullName>
    </recommendedName>
</protein>
<comment type="function">
    <text evidence="7">This protein binds specifically to 23S rRNA; its binding is stimulated by other ribosomal proteins, e.g., L4, L17, and L20. It is important during the early stages of 50S assembly. It makes multiple contacts with different domains of the 23S rRNA in the assembled 50S subunit and ribosome.</text>
</comment>
<evidence type="ECO:0000256" key="1">
    <source>
        <dbReference type="ARBA" id="ARBA00009451"/>
    </source>
</evidence>
<dbReference type="Proteomes" id="UP000177481">
    <property type="component" value="Unassembled WGS sequence"/>
</dbReference>
<name>A0A1F5EBX5_9BACT</name>
<keyword evidence="3 5" id="KW-0687">Ribonucleoprotein</keyword>
<keyword evidence="2 5" id="KW-0689">Ribosomal protein</keyword>
<dbReference type="GO" id="GO:0003735">
    <property type="term" value="F:structural constituent of ribosome"/>
    <property type="evidence" value="ECO:0007669"/>
    <property type="project" value="InterPro"/>
</dbReference>
<comment type="subunit">
    <text evidence="6">Part of the 50S ribosomal subunit.</text>
</comment>
<keyword evidence="6" id="KW-0699">rRNA-binding</keyword>
<evidence type="ECO:0000256" key="3">
    <source>
        <dbReference type="ARBA" id="ARBA00023274"/>
    </source>
</evidence>
<keyword evidence="6" id="KW-0694">RNA-binding</keyword>
<evidence type="ECO:0000256" key="4">
    <source>
        <dbReference type="ARBA" id="ARBA00035480"/>
    </source>
</evidence>
<dbReference type="EMBL" id="MEZX01000002">
    <property type="protein sequence ID" value="OGD64912.1"/>
    <property type="molecule type" value="Genomic_DNA"/>
</dbReference>
<dbReference type="AlphaFoldDB" id="A0A1F5EBX5"/>
<dbReference type="SUPFAM" id="SSF54843">
    <property type="entry name" value="Ribosomal protein L22"/>
    <property type="match status" value="1"/>
</dbReference>
<dbReference type="PANTHER" id="PTHR13501">
    <property type="entry name" value="CHLOROPLAST 50S RIBOSOMAL PROTEIN L22-RELATED"/>
    <property type="match status" value="1"/>
</dbReference>
<dbReference type="GO" id="GO:0019843">
    <property type="term" value="F:rRNA binding"/>
    <property type="evidence" value="ECO:0007669"/>
    <property type="project" value="UniProtKB-KW"/>
</dbReference>
<feature type="compositionally biased region" description="Basic and acidic residues" evidence="8">
    <location>
        <begin position="107"/>
        <end position="117"/>
    </location>
</feature>
<dbReference type="Pfam" id="PF00237">
    <property type="entry name" value="Ribosomal_L22"/>
    <property type="match status" value="1"/>
</dbReference>
<sequence>MRVTVKLRYQRHSARKFQPLTRAFAGKNLAQAIDTTSTMKQDSAKMLNKLFKMAKSAATSKQLVEEKLQISELFATPGPKIKRMRPNAKGRSNRYEKHLAHLTVSVEEAKPQEEMKKVVAAKKKNSKEHSADAGETQPKENL</sequence>
<comment type="caution">
    <text evidence="9">The sequence shown here is derived from an EMBL/GenBank/DDBJ whole genome shotgun (WGS) entry which is preliminary data.</text>
</comment>
<accession>A0A1F5EBX5</accession>
<evidence type="ECO:0000256" key="8">
    <source>
        <dbReference type="SAM" id="MobiDB-lite"/>
    </source>
</evidence>
<dbReference type="STRING" id="1797471.A3A71_02605"/>
<evidence type="ECO:0000256" key="5">
    <source>
        <dbReference type="RuleBase" id="RU004005"/>
    </source>
</evidence>
<evidence type="ECO:0000256" key="2">
    <source>
        <dbReference type="ARBA" id="ARBA00022980"/>
    </source>
</evidence>
<reference evidence="9 10" key="1">
    <citation type="journal article" date="2016" name="Nat. Commun.">
        <title>Thousands of microbial genomes shed light on interconnected biogeochemical processes in an aquifer system.</title>
        <authorList>
            <person name="Anantharaman K."/>
            <person name="Brown C.T."/>
            <person name="Hug L.A."/>
            <person name="Sharon I."/>
            <person name="Castelle C.J."/>
            <person name="Probst A.J."/>
            <person name="Thomas B.C."/>
            <person name="Singh A."/>
            <person name="Wilkins M.J."/>
            <person name="Karaoz U."/>
            <person name="Brodie E.L."/>
            <person name="Williams K.H."/>
            <person name="Hubbard S.S."/>
            <person name="Banfield J.F."/>
        </authorList>
    </citation>
    <scope>NUCLEOTIDE SEQUENCE [LARGE SCALE GENOMIC DNA]</scope>
</reference>
<dbReference type="PANTHER" id="PTHR13501:SF10">
    <property type="entry name" value="LARGE RIBOSOMAL SUBUNIT PROTEIN UL22M"/>
    <property type="match status" value="1"/>
</dbReference>
<dbReference type="InterPro" id="IPR036394">
    <property type="entry name" value="Ribosomal_uL22_sf"/>
</dbReference>
<dbReference type="GO" id="GO:0015934">
    <property type="term" value="C:large ribosomal subunit"/>
    <property type="evidence" value="ECO:0007669"/>
    <property type="project" value="InterPro"/>
</dbReference>
<evidence type="ECO:0000313" key="10">
    <source>
        <dbReference type="Proteomes" id="UP000177481"/>
    </source>
</evidence>
<dbReference type="Gene3D" id="3.90.470.10">
    <property type="entry name" value="Ribosomal protein L22/L17"/>
    <property type="match status" value="1"/>
</dbReference>